<keyword evidence="1 2" id="KW-0728">SH3 domain</keyword>
<feature type="compositionally biased region" description="Polar residues" evidence="4">
    <location>
        <begin position="445"/>
        <end position="457"/>
    </location>
</feature>
<dbReference type="PANTHER" id="PTHR47174">
    <property type="entry name" value="BRIDGING INTEGRATOR 3"/>
    <property type="match status" value="1"/>
</dbReference>
<dbReference type="SUPFAM" id="SSF50044">
    <property type="entry name" value="SH3-domain"/>
    <property type="match status" value="1"/>
</dbReference>
<feature type="region of interest" description="Disordered" evidence="4">
    <location>
        <begin position="1"/>
        <end position="61"/>
    </location>
</feature>
<accession>A0A3Q0DXZ7</accession>
<feature type="region of interest" description="Disordered" evidence="4">
    <location>
        <begin position="132"/>
        <end position="365"/>
    </location>
</feature>
<feature type="region of interest" description="Disordered" evidence="4">
    <location>
        <begin position="443"/>
        <end position="554"/>
    </location>
</feature>
<dbReference type="GO" id="GO:0015629">
    <property type="term" value="C:actin cytoskeleton"/>
    <property type="evidence" value="ECO:0007669"/>
    <property type="project" value="TreeGrafter"/>
</dbReference>
<reference evidence="7" key="1">
    <citation type="submission" date="2025-08" db="UniProtKB">
        <authorList>
            <consortium name="RefSeq"/>
        </authorList>
    </citation>
    <scope>IDENTIFICATION</scope>
</reference>
<keyword evidence="3" id="KW-0175">Coiled coil</keyword>
<feature type="domain" description="SH3" evidence="5">
    <location>
        <begin position="65"/>
        <end position="126"/>
    </location>
</feature>
<dbReference type="Gene3D" id="2.30.30.40">
    <property type="entry name" value="SH3 Domains"/>
    <property type="match status" value="1"/>
</dbReference>
<dbReference type="OrthoDB" id="73680at2759"/>
<proteinExistence type="predicted"/>
<evidence type="ECO:0000313" key="6">
    <source>
        <dbReference type="Proteomes" id="UP000189704"/>
    </source>
</evidence>
<evidence type="ECO:0000256" key="4">
    <source>
        <dbReference type="SAM" id="MobiDB-lite"/>
    </source>
</evidence>
<dbReference type="InterPro" id="IPR035468">
    <property type="entry name" value="SH3D21_SH3"/>
</dbReference>
<dbReference type="GO" id="GO:1990528">
    <property type="term" value="C:Rvs161p-Rvs167p complex"/>
    <property type="evidence" value="ECO:0007669"/>
    <property type="project" value="TreeGrafter"/>
</dbReference>
<dbReference type="PROSITE" id="PS50002">
    <property type="entry name" value="SH3"/>
    <property type="match status" value="1"/>
</dbReference>
<dbReference type="GO" id="GO:0006897">
    <property type="term" value="P:endocytosis"/>
    <property type="evidence" value="ECO:0007669"/>
    <property type="project" value="InterPro"/>
</dbReference>
<dbReference type="CTD" id="79729"/>
<dbReference type="GO" id="GO:0097320">
    <property type="term" value="P:plasma membrane tubulation"/>
    <property type="evidence" value="ECO:0007669"/>
    <property type="project" value="TreeGrafter"/>
</dbReference>
<dbReference type="GO" id="GO:0051666">
    <property type="term" value="P:actin cortical patch localization"/>
    <property type="evidence" value="ECO:0007669"/>
    <property type="project" value="InterPro"/>
</dbReference>
<dbReference type="InterPro" id="IPR001452">
    <property type="entry name" value="SH3_domain"/>
</dbReference>
<dbReference type="InterPro" id="IPR036028">
    <property type="entry name" value="SH3-like_dom_sf"/>
</dbReference>
<evidence type="ECO:0000256" key="1">
    <source>
        <dbReference type="ARBA" id="ARBA00022443"/>
    </source>
</evidence>
<feature type="coiled-coil region" evidence="3">
    <location>
        <begin position="555"/>
        <end position="600"/>
    </location>
</feature>
<evidence type="ECO:0000256" key="3">
    <source>
        <dbReference type="SAM" id="Coils"/>
    </source>
</evidence>
<dbReference type="SMART" id="SM00326">
    <property type="entry name" value="SH3"/>
    <property type="match status" value="1"/>
</dbReference>
<name>A0A3Q0DXZ7_CARSF</name>
<dbReference type="STRING" id="1868482.ENSTSYP00000034446"/>
<keyword evidence="6" id="KW-1185">Reference proteome</keyword>
<feature type="compositionally biased region" description="Polar residues" evidence="4">
    <location>
        <begin position="238"/>
        <end position="252"/>
    </location>
</feature>
<evidence type="ECO:0000313" key="7">
    <source>
        <dbReference type="RefSeq" id="XP_021569004.1"/>
    </source>
</evidence>
<dbReference type="RefSeq" id="XP_021569004.1">
    <property type="nucleotide sequence ID" value="XM_021713329.1"/>
</dbReference>
<dbReference type="GO" id="GO:0043332">
    <property type="term" value="C:mating projection tip"/>
    <property type="evidence" value="ECO:0007669"/>
    <property type="project" value="TreeGrafter"/>
</dbReference>
<dbReference type="Proteomes" id="UP000189704">
    <property type="component" value="Unplaced"/>
</dbReference>
<gene>
    <name evidence="7" type="primary">SH3D21</name>
</gene>
<feature type="compositionally biased region" description="Polar residues" evidence="4">
    <location>
        <begin position="602"/>
        <end position="621"/>
    </location>
</feature>
<evidence type="ECO:0000259" key="5">
    <source>
        <dbReference type="PROSITE" id="PS50002"/>
    </source>
</evidence>
<dbReference type="Pfam" id="PF07653">
    <property type="entry name" value="SH3_2"/>
    <property type="match status" value="1"/>
</dbReference>
<dbReference type="GO" id="GO:0008289">
    <property type="term" value="F:lipid binding"/>
    <property type="evidence" value="ECO:0007669"/>
    <property type="project" value="TreeGrafter"/>
</dbReference>
<feature type="compositionally biased region" description="Polar residues" evidence="4">
    <location>
        <begin position="188"/>
        <end position="199"/>
    </location>
</feature>
<feature type="compositionally biased region" description="Basic and acidic residues" evidence="4">
    <location>
        <begin position="483"/>
        <end position="506"/>
    </location>
</feature>
<dbReference type="CDD" id="cd12142">
    <property type="entry name" value="SH3_D21-like"/>
    <property type="match status" value="1"/>
</dbReference>
<feature type="region of interest" description="Disordered" evidence="4">
    <location>
        <begin position="600"/>
        <end position="621"/>
    </location>
</feature>
<dbReference type="PANTHER" id="PTHR47174:SF1">
    <property type="entry name" value="REDUCED VIABILITY UPON STARVATION PROTEIN 167"/>
    <property type="match status" value="1"/>
</dbReference>
<feature type="compositionally biased region" description="Polar residues" evidence="4">
    <location>
        <begin position="541"/>
        <end position="551"/>
    </location>
</feature>
<dbReference type="AlphaFoldDB" id="A0A3Q0DXZ7"/>
<organism evidence="6 7">
    <name type="scientific">Carlito syrichta</name>
    <name type="common">Philippine tarsier</name>
    <name type="synonym">Tarsius syrichta</name>
    <dbReference type="NCBI Taxonomy" id="1868482"/>
    <lineage>
        <taxon>Eukaryota</taxon>
        <taxon>Metazoa</taxon>
        <taxon>Chordata</taxon>
        <taxon>Craniata</taxon>
        <taxon>Vertebrata</taxon>
        <taxon>Euteleostomi</taxon>
        <taxon>Mammalia</taxon>
        <taxon>Eutheria</taxon>
        <taxon>Euarchontoglires</taxon>
        <taxon>Primates</taxon>
        <taxon>Haplorrhini</taxon>
        <taxon>Tarsiiformes</taxon>
        <taxon>Tarsiidae</taxon>
        <taxon>Carlito</taxon>
    </lineage>
</organism>
<feature type="compositionally biased region" description="Polar residues" evidence="4">
    <location>
        <begin position="33"/>
        <end position="54"/>
    </location>
</feature>
<dbReference type="GeneID" id="103262362"/>
<protein>
    <submittedName>
        <fullName evidence="7">SH3 domain-containing protein 21</fullName>
    </submittedName>
</protein>
<evidence type="ECO:0000256" key="2">
    <source>
        <dbReference type="PROSITE-ProRule" id="PRU00192"/>
    </source>
</evidence>
<dbReference type="PRINTS" id="PR00452">
    <property type="entry name" value="SH3DOMAIN"/>
</dbReference>
<feature type="compositionally biased region" description="Pro residues" evidence="4">
    <location>
        <begin position="289"/>
        <end position="301"/>
    </location>
</feature>
<dbReference type="GO" id="GO:0031097">
    <property type="term" value="C:medial cortex"/>
    <property type="evidence" value="ECO:0007669"/>
    <property type="project" value="TreeGrafter"/>
</dbReference>
<dbReference type="KEGG" id="csyr:103262362"/>
<dbReference type="InterPro" id="IPR046982">
    <property type="entry name" value="BIN3/RVS161-like"/>
</dbReference>
<sequence length="621" mass="68159">MVQSELQLQPRAGGRAETASWGDCGSNKGGLDSSDTPSISPGPQQPPKLSSLTYDSPPDYLRTVSHPETCRVLFDYQPEAPDELALHRGDEVKVLRKTTEDKGWWEGECQGRRGVFPDNFVLPPPPIKKLVPRKAVSRESAAIKEPKKLVPKTSLPTVKKLVTAPTGPTKAKTSWTPNKDSQKLPSRDSGTNGSISSGKASPAGNHLGRKRFKTQAPRQHAASSQEGKQASLAKAPSVSRTPTLDKTTNSGKIPSPEKAPRPEKIPAPDQVPISEETLTLEDKASTPDNPTPERIPTPDQVPIPEKTLTLEDKASTLESPTPERVLTPDHASTPERILSVEEPPAPEVSPKDEVPDPKIPPPGVETPILEKVLTSKQVFSEEEVSIRDNPQCHHFFPEETLQKVKSLVAKEPQSQEQVHMPEEPLLQHDPCERRLCMWVHPLLGGNSTSLQSESRSNPEAGPALEKPRPEEEATALSEEDPSKEEATPKEEAPPKEETPSKEEAAPKKQVPPKEIAPAPKYPHSVKPTQDPQESLALHSRVPQSSAESQGDTVAIATLRREVASLRKTLELMRAQLERKLSDIREELKCERAKRQLLEVQVMQRTPKSPTRGSIHAQTQTH</sequence>